<proteinExistence type="predicted"/>
<sequence length="236" mass="26619">MPLEFKPRPPPGPPPSGRGLLRSLARKLMILAALAAVLVLWAGWQYSQRQSADSKTLSDYRIGGDAVTVLLVEPDVSLDIEAGLRRDYTAQLARALGQRLEQLGYRVRPLSARSEQERFGETSQLRDRRAAIEHQTQTLQSLRETAAPVLRVSLDGLDYDGRSVSQHRYKVELLDPRSLEPSWQAVLTWREGRSQSIALLWHLRQNRLPPPLWDSLAELALERLREDGKLPASAIH</sequence>
<dbReference type="STRING" id="69.GLE_0748"/>
<organism evidence="1 2">
    <name type="scientific">Lysobacter enzymogenes</name>
    <dbReference type="NCBI Taxonomy" id="69"/>
    <lineage>
        <taxon>Bacteria</taxon>
        <taxon>Pseudomonadati</taxon>
        <taxon>Pseudomonadota</taxon>
        <taxon>Gammaproteobacteria</taxon>
        <taxon>Lysobacterales</taxon>
        <taxon>Lysobacteraceae</taxon>
        <taxon>Lysobacter</taxon>
    </lineage>
</organism>
<dbReference type="KEGG" id="lez:GLE_0748"/>
<evidence type="ECO:0000313" key="1">
    <source>
        <dbReference type="EMBL" id="ALN56106.1"/>
    </source>
</evidence>
<name>A0A0S2DC61_LYSEN</name>
<accession>A0A0S2DC61</accession>
<dbReference type="OrthoDB" id="6021277at2"/>
<dbReference type="PATRIC" id="fig|69.6.peg.736"/>
<dbReference type="AlphaFoldDB" id="A0A0S2DC61"/>
<evidence type="ECO:0000313" key="2">
    <source>
        <dbReference type="Proteomes" id="UP000061569"/>
    </source>
</evidence>
<dbReference type="Proteomes" id="UP000061569">
    <property type="component" value="Chromosome"/>
</dbReference>
<reference evidence="1 2" key="1">
    <citation type="submission" date="2015-11" db="EMBL/GenBank/DDBJ databases">
        <title>Genome sequences of Lysobacter enzymogenes strain C3 and Lysobacter antibioticus ATCC 29479.</title>
        <authorList>
            <person name="Kobayashi D.Y."/>
        </authorList>
    </citation>
    <scope>NUCLEOTIDE SEQUENCE [LARGE SCALE GENOMIC DNA]</scope>
    <source>
        <strain evidence="1 2">C3</strain>
    </source>
</reference>
<dbReference type="EMBL" id="CP013140">
    <property type="protein sequence ID" value="ALN56106.1"/>
    <property type="molecule type" value="Genomic_DNA"/>
</dbReference>
<gene>
    <name evidence="1" type="ORF">GLE_0748</name>
</gene>
<protein>
    <submittedName>
        <fullName evidence="1">Uncharacterized protein</fullName>
    </submittedName>
</protein>